<protein>
    <submittedName>
        <fullName evidence="1">Uncharacterized protein</fullName>
    </submittedName>
</protein>
<feature type="non-terminal residue" evidence="1">
    <location>
        <position position="223"/>
    </location>
</feature>
<evidence type="ECO:0000313" key="1">
    <source>
        <dbReference type="EMBL" id="SVD74220.1"/>
    </source>
</evidence>
<organism evidence="1">
    <name type="scientific">marine metagenome</name>
    <dbReference type="NCBI Taxonomy" id="408172"/>
    <lineage>
        <taxon>unclassified sequences</taxon>
        <taxon>metagenomes</taxon>
        <taxon>ecological metagenomes</taxon>
    </lineage>
</organism>
<proteinExistence type="predicted"/>
<gene>
    <name evidence="1" type="ORF">METZ01_LOCUS427074</name>
</gene>
<name>A0A382XTQ5_9ZZZZ</name>
<accession>A0A382XTQ5</accession>
<sequence length="223" mass="26073">MAVLANQIQKLNQPDFDKIKIGEWKEKAPKFYSKFKGVTYIDTKILNRSLVVYDPKEQVRQLKVIMENVPSIKKSFENGIQYDEQPPSVEEIGKIHSGRSGWTRDVGFDQLNWDHYFYDVLKFDSHECREKYKVKTNSRKAPRTYNTTADHYRNITTWLDKKIIPVSEESIRETVYDIYIEGNDDDREKMIGELLSYSGIPIGDIRTFHSKGGTNSTQEYAEK</sequence>
<dbReference type="EMBL" id="UINC01170262">
    <property type="protein sequence ID" value="SVD74220.1"/>
    <property type="molecule type" value="Genomic_DNA"/>
</dbReference>
<reference evidence="1" key="1">
    <citation type="submission" date="2018-05" db="EMBL/GenBank/DDBJ databases">
        <authorList>
            <person name="Lanie J.A."/>
            <person name="Ng W.-L."/>
            <person name="Kazmierczak K.M."/>
            <person name="Andrzejewski T.M."/>
            <person name="Davidsen T.M."/>
            <person name="Wayne K.J."/>
            <person name="Tettelin H."/>
            <person name="Glass J.I."/>
            <person name="Rusch D."/>
            <person name="Podicherti R."/>
            <person name="Tsui H.-C.T."/>
            <person name="Winkler M.E."/>
        </authorList>
    </citation>
    <scope>NUCLEOTIDE SEQUENCE</scope>
</reference>
<dbReference type="AlphaFoldDB" id="A0A382XTQ5"/>